<feature type="region of interest" description="Disordered" evidence="1">
    <location>
        <begin position="1"/>
        <end position="45"/>
    </location>
</feature>
<gene>
    <name evidence="2" type="ORF">ACFO3O_01220</name>
</gene>
<keyword evidence="3" id="KW-1185">Reference proteome</keyword>
<evidence type="ECO:0000256" key="1">
    <source>
        <dbReference type="SAM" id="MobiDB-lite"/>
    </source>
</evidence>
<dbReference type="RefSeq" id="WP_379976710.1">
    <property type="nucleotide sequence ID" value="NZ_JBHSFV010000001.1"/>
</dbReference>
<sequence>MIKENKKFTRTIQQSTPTNPSGSTDINPKDFDLKRDTIKDSRSKK</sequence>
<feature type="compositionally biased region" description="Polar residues" evidence="1">
    <location>
        <begin position="10"/>
        <end position="26"/>
    </location>
</feature>
<comment type="caution">
    <text evidence="2">The sequence shown here is derived from an EMBL/GenBank/DDBJ whole genome shotgun (WGS) entry which is preliminary data.</text>
</comment>
<evidence type="ECO:0000313" key="3">
    <source>
        <dbReference type="Proteomes" id="UP001596043"/>
    </source>
</evidence>
<proteinExistence type="predicted"/>
<protein>
    <submittedName>
        <fullName evidence="2">Uncharacterized protein</fullName>
    </submittedName>
</protein>
<name>A0ABV9HU15_9FLAO</name>
<dbReference type="EMBL" id="JBHSFV010000001">
    <property type="protein sequence ID" value="MFC4632510.1"/>
    <property type="molecule type" value="Genomic_DNA"/>
</dbReference>
<dbReference type="Proteomes" id="UP001596043">
    <property type="component" value="Unassembled WGS sequence"/>
</dbReference>
<feature type="compositionally biased region" description="Basic and acidic residues" evidence="1">
    <location>
        <begin position="27"/>
        <end position="45"/>
    </location>
</feature>
<organism evidence="2 3">
    <name type="scientific">Dokdonia ponticola</name>
    <dbReference type="NCBI Taxonomy" id="2041041"/>
    <lineage>
        <taxon>Bacteria</taxon>
        <taxon>Pseudomonadati</taxon>
        <taxon>Bacteroidota</taxon>
        <taxon>Flavobacteriia</taxon>
        <taxon>Flavobacteriales</taxon>
        <taxon>Flavobacteriaceae</taxon>
        <taxon>Dokdonia</taxon>
    </lineage>
</organism>
<accession>A0ABV9HU15</accession>
<reference evidence="3" key="1">
    <citation type="journal article" date="2019" name="Int. J. Syst. Evol. Microbiol.">
        <title>The Global Catalogue of Microorganisms (GCM) 10K type strain sequencing project: providing services to taxonomists for standard genome sequencing and annotation.</title>
        <authorList>
            <consortium name="The Broad Institute Genomics Platform"/>
            <consortium name="The Broad Institute Genome Sequencing Center for Infectious Disease"/>
            <person name="Wu L."/>
            <person name="Ma J."/>
        </authorList>
    </citation>
    <scope>NUCLEOTIDE SEQUENCE [LARGE SCALE GENOMIC DNA]</scope>
    <source>
        <strain evidence="3">YJ-61-S</strain>
    </source>
</reference>
<evidence type="ECO:0000313" key="2">
    <source>
        <dbReference type="EMBL" id="MFC4632510.1"/>
    </source>
</evidence>